<name>A0AC61R683_9FIRM</name>
<organism evidence="1 2">
    <name type="scientific">Dubosiella muris</name>
    <dbReference type="NCBI Taxonomy" id="3038133"/>
    <lineage>
        <taxon>Bacteria</taxon>
        <taxon>Bacillati</taxon>
        <taxon>Bacillota</taxon>
        <taxon>Erysipelotrichia</taxon>
        <taxon>Erysipelotrichales</taxon>
        <taxon>Erysipelotrichaceae</taxon>
        <taxon>Dubosiella</taxon>
    </lineage>
</organism>
<gene>
    <name evidence="1" type="ORF">E5336_08220</name>
</gene>
<comment type="caution">
    <text evidence="1">The sequence shown here is derived from an EMBL/GenBank/DDBJ whole genome shotgun (WGS) entry which is preliminary data.</text>
</comment>
<accession>A0AC61R683</accession>
<protein>
    <submittedName>
        <fullName evidence="1">Uncharacterized protein</fullName>
    </submittedName>
</protein>
<proteinExistence type="predicted"/>
<evidence type="ECO:0000313" key="1">
    <source>
        <dbReference type="EMBL" id="TGY65538.1"/>
    </source>
</evidence>
<keyword evidence="2" id="KW-1185">Reference proteome</keyword>
<evidence type="ECO:0000313" key="2">
    <source>
        <dbReference type="Proteomes" id="UP000308836"/>
    </source>
</evidence>
<sequence length="277" mass="32293">MKTIKRAIIGLVCVALLAGCASADSTDVTETMMDALKNVEATSSYSMRTTYEKPEGVRFLEMVWKTPEAQYEYVRSEKKNQMPADSLRQRTKDQIKKMTGILAYGVFEVKSVQTYPVHDAEQDPYTESLEFDLKRPMRLDDQGRCIGLKSEFAWEQDGQKVKASLRKSAMPQFNKLLLEEQQRSNESMTDYDMSRCDFTFWLDEEGRFQKIEADIELKVKYEGYVDWIDRSEKYTVDVSYDDVPEAFKQNTQKVFERDLAVGETIEWPKEDTIEWKE</sequence>
<reference evidence="1" key="1">
    <citation type="submission" date="2019-04" db="EMBL/GenBank/DDBJ databases">
        <title>Microbes associate with the intestines of laboratory mice.</title>
        <authorList>
            <person name="Navarre W."/>
            <person name="Wong E."/>
            <person name="Huang K."/>
            <person name="Tropini C."/>
            <person name="Ng K."/>
            <person name="Yu B."/>
        </authorList>
    </citation>
    <scope>NUCLEOTIDE SEQUENCE</scope>
    <source>
        <strain evidence="1">NM09_H32</strain>
    </source>
</reference>
<dbReference type="EMBL" id="SRYG01000016">
    <property type="protein sequence ID" value="TGY65538.1"/>
    <property type="molecule type" value="Genomic_DNA"/>
</dbReference>
<dbReference type="Proteomes" id="UP000308836">
    <property type="component" value="Unassembled WGS sequence"/>
</dbReference>